<keyword evidence="1" id="KW-0808">Transferase</keyword>
<protein>
    <submittedName>
        <fullName evidence="1">Alpha-D-ribose 1-methylphosphonate 5-triphosphate synthase subunit PhnH</fullName>
        <ecNumber evidence="1">2.7.8.37</ecNumber>
    </submittedName>
</protein>
<dbReference type="Proteomes" id="UP001234495">
    <property type="component" value="Unassembled WGS sequence"/>
</dbReference>
<dbReference type="NCBIfam" id="TIGR03292">
    <property type="entry name" value="PhnH_redo"/>
    <property type="match status" value="1"/>
</dbReference>
<reference evidence="1 2" key="1">
    <citation type="submission" date="2023-07" db="EMBL/GenBank/DDBJ databases">
        <title>Genomic Encyclopedia of Type Strains, Phase IV (KMG-IV): sequencing the most valuable type-strain genomes for metagenomic binning, comparative biology and taxonomic classification.</title>
        <authorList>
            <person name="Goeker M."/>
        </authorList>
    </citation>
    <scope>NUCLEOTIDE SEQUENCE [LARGE SCALE GENOMIC DNA]</scope>
    <source>
        <strain evidence="1 2">DSM 29005</strain>
    </source>
</reference>
<comment type="caution">
    <text evidence="1">The sequence shown here is derived from an EMBL/GenBank/DDBJ whole genome shotgun (WGS) entry which is preliminary data.</text>
</comment>
<dbReference type="EC" id="2.7.8.37" evidence="1"/>
<dbReference type="PIRSF" id="PIRSF020680">
    <property type="entry name" value="PhnH"/>
    <property type="match status" value="1"/>
</dbReference>
<keyword evidence="2" id="KW-1185">Reference proteome</keyword>
<accession>A0ABT9ZKB5</accession>
<dbReference type="InterPro" id="IPR038058">
    <property type="entry name" value="PhnH-like_sp"/>
</dbReference>
<dbReference type="GO" id="GO:0061693">
    <property type="term" value="F:alpha-D-ribose 1-methylphosphonate 5-triphosphate synthase activity"/>
    <property type="evidence" value="ECO:0007669"/>
    <property type="project" value="UniProtKB-EC"/>
</dbReference>
<dbReference type="InterPro" id="IPR008772">
    <property type="entry name" value="Phosphonate_metab_PhnH"/>
</dbReference>
<dbReference type="EMBL" id="JAUSUD010000024">
    <property type="protein sequence ID" value="MDQ0232737.1"/>
    <property type="molecule type" value="Genomic_DNA"/>
</dbReference>
<dbReference type="SUPFAM" id="SSF159709">
    <property type="entry name" value="PhnH-like"/>
    <property type="match status" value="1"/>
</dbReference>
<proteinExistence type="predicted"/>
<dbReference type="RefSeq" id="WP_307345061.1">
    <property type="nucleotide sequence ID" value="NZ_JAUSUD010000024.1"/>
</dbReference>
<sequence length="198" mass="21587">MKLDFVHDLQAVYRKMVDSTSRPGQLSSLAREAELYVADNEAVCNPSLFIIAHTLLDQEVTFKVISAQESLITTMINELTYARPADTKDADYVFIVGDAETGSLQEAISSANPGTLSDPHQSATIIAEVDKLAINGPLTLTGPGIQTSVSVTVSTPEHWVNSRQEKNKEYPLGIDLMFIDASHQLLSLPRTTQITELG</sequence>
<evidence type="ECO:0000313" key="1">
    <source>
        <dbReference type="EMBL" id="MDQ0232737.1"/>
    </source>
</evidence>
<name>A0ABT9ZKB5_9BACI</name>
<dbReference type="Pfam" id="PF05845">
    <property type="entry name" value="PhnH"/>
    <property type="match status" value="1"/>
</dbReference>
<gene>
    <name evidence="1" type="ORF">J2S19_004059</name>
</gene>
<dbReference type="Gene3D" id="3.40.50.11310">
    <property type="entry name" value="Bacterial phosphonate metabolism protein PhnH"/>
    <property type="match status" value="1"/>
</dbReference>
<evidence type="ECO:0000313" key="2">
    <source>
        <dbReference type="Proteomes" id="UP001234495"/>
    </source>
</evidence>
<organism evidence="1 2">
    <name type="scientific">Metabacillus malikii</name>
    <dbReference type="NCBI Taxonomy" id="1504265"/>
    <lineage>
        <taxon>Bacteria</taxon>
        <taxon>Bacillati</taxon>
        <taxon>Bacillota</taxon>
        <taxon>Bacilli</taxon>
        <taxon>Bacillales</taxon>
        <taxon>Bacillaceae</taxon>
        <taxon>Metabacillus</taxon>
    </lineage>
</organism>